<protein>
    <recommendedName>
        <fullName evidence="4">Fimbrial protein</fullName>
    </recommendedName>
</protein>
<organism evidence="2 3">
    <name type="scientific">Aquella oligotrophica</name>
    <dbReference type="NCBI Taxonomy" id="2067065"/>
    <lineage>
        <taxon>Bacteria</taxon>
        <taxon>Pseudomonadati</taxon>
        <taxon>Pseudomonadota</taxon>
        <taxon>Betaproteobacteria</taxon>
        <taxon>Neisseriales</taxon>
        <taxon>Neisseriaceae</taxon>
        <taxon>Aquella</taxon>
    </lineage>
</organism>
<keyword evidence="1" id="KW-0732">Signal</keyword>
<gene>
    <name evidence="2" type="ORF">CUN60_01190</name>
</gene>
<reference evidence="3" key="1">
    <citation type="submission" date="2017-11" db="EMBL/GenBank/DDBJ databases">
        <authorList>
            <person name="Chan K.G."/>
            <person name="Lee L.S."/>
        </authorList>
    </citation>
    <scope>NUCLEOTIDE SEQUENCE [LARGE SCALE GENOMIC DNA]</scope>
    <source>
        <strain evidence="3">DSM 100970</strain>
    </source>
</reference>
<dbReference type="AlphaFoldDB" id="A0A2I7N423"/>
<feature type="chain" id="PRO_5014359381" description="Fimbrial protein" evidence="1">
    <location>
        <begin position="22"/>
        <end position="160"/>
    </location>
</feature>
<dbReference type="RefSeq" id="WP_102950275.1">
    <property type="nucleotide sequence ID" value="NZ_CP024847.1"/>
</dbReference>
<dbReference type="KEGG" id="nba:CUN60_01190"/>
<feature type="signal peptide" evidence="1">
    <location>
        <begin position="1"/>
        <end position="21"/>
    </location>
</feature>
<evidence type="ECO:0000313" key="2">
    <source>
        <dbReference type="EMBL" id="AUR50975.1"/>
    </source>
</evidence>
<evidence type="ECO:0000256" key="1">
    <source>
        <dbReference type="SAM" id="SignalP"/>
    </source>
</evidence>
<evidence type="ECO:0000313" key="3">
    <source>
        <dbReference type="Proteomes" id="UP000236655"/>
    </source>
</evidence>
<sequence length="160" mass="17549">MNLNYLYKKLLLMIVIQSAYADCDFIITNYTNYPLTAKVGIFASLDKNIESTVRVKPNSSTATRVKSDYNCTDSNNLGMGLSYLRFPNDPNGAGANYSPEKGVINLMGKATGEKSGRPLVTDNGMPVWLSVATSRAVNNKTFEVEINYVGRPNRFSAGTD</sequence>
<name>A0A2I7N423_9NEIS</name>
<keyword evidence="3" id="KW-1185">Reference proteome</keyword>
<dbReference type="Proteomes" id="UP000236655">
    <property type="component" value="Chromosome"/>
</dbReference>
<evidence type="ECO:0008006" key="4">
    <source>
        <dbReference type="Google" id="ProtNLM"/>
    </source>
</evidence>
<proteinExistence type="predicted"/>
<accession>A0A2I7N423</accession>
<dbReference type="EMBL" id="CP024847">
    <property type="protein sequence ID" value="AUR50975.1"/>
    <property type="molecule type" value="Genomic_DNA"/>
</dbReference>